<proteinExistence type="predicted"/>
<dbReference type="SUPFAM" id="SSF56672">
    <property type="entry name" value="DNA/RNA polymerases"/>
    <property type="match status" value="1"/>
</dbReference>
<evidence type="ECO:0000313" key="8">
    <source>
        <dbReference type="EMBL" id="RDX82890.1"/>
    </source>
</evidence>
<dbReference type="Gene3D" id="3.10.20.370">
    <property type="match status" value="1"/>
</dbReference>
<reference evidence="8" key="1">
    <citation type="submission" date="2018-05" db="EMBL/GenBank/DDBJ databases">
        <title>Draft genome of Mucuna pruriens seed.</title>
        <authorList>
            <person name="Nnadi N.E."/>
            <person name="Vos R."/>
            <person name="Hasami M.H."/>
            <person name="Devisetty U.K."/>
            <person name="Aguiy J.C."/>
        </authorList>
    </citation>
    <scope>NUCLEOTIDE SEQUENCE [LARGE SCALE GENOMIC DNA]</scope>
    <source>
        <strain evidence="8">JCA_2017</strain>
    </source>
</reference>
<dbReference type="GO" id="GO:0016787">
    <property type="term" value="F:hydrolase activity"/>
    <property type="evidence" value="ECO:0007669"/>
    <property type="project" value="UniProtKB-KW"/>
</dbReference>
<gene>
    <name evidence="8" type="primary">pol</name>
    <name evidence="8" type="ORF">CR513_36254</name>
</gene>
<feature type="domain" description="Reverse transcriptase RNase H-like" evidence="7">
    <location>
        <begin position="88"/>
        <end position="187"/>
    </location>
</feature>
<dbReference type="GO" id="GO:0003964">
    <property type="term" value="F:RNA-directed DNA polymerase activity"/>
    <property type="evidence" value="ECO:0007669"/>
    <property type="project" value="UniProtKB-KW"/>
</dbReference>
<keyword evidence="2" id="KW-0548">Nucleotidyltransferase</keyword>
<evidence type="ECO:0000259" key="7">
    <source>
        <dbReference type="Pfam" id="PF17917"/>
    </source>
</evidence>
<dbReference type="EMBL" id="QJKJ01007516">
    <property type="protein sequence ID" value="RDX82890.1"/>
    <property type="molecule type" value="Genomic_DNA"/>
</dbReference>
<dbReference type="Gene3D" id="3.30.70.270">
    <property type="match status" value="1"/>
</dbReference>
<dbReference type="InterPro" id="IPR043128">
    <property type="entry name" value="Rev_trsase/Diguanyl_cyclase"/>
</dbReference>
<dbReference type="PANTHER" id="PTHR34072:SF57">
    <property type="entry name" value="RNA-DIRECTED DNA POLYMERASE"/>
    <property type="match status" value="1"/>
</dbReference>
<organism evidence="8 9">
    <name type="scientific">Mucuna pruriens</name>
    <name type="common">Velvet bean</name>
    <name type="synonym">Dolichos pruriens</name>
    <dbReference type="NCBI Taxonomy" id="157652"/>
    <lineage>
        <taxon>Eukaryota</taxon>
        <taxon>Viridiplantae</taxon>
        <taxon>Streptophyta</taxon>
        <taxon>Embryophyta</taxon>
        <taxon>Tracheophyta</taxon>
        <taxon>Spermatophyta</taxon>
        <taxon>Magnoliopsida</taxon>
        <taxon>eudicotyledons</taxon>
        <taxon>Gunneridae</taxon>
        <taxon>Pentapetalae</taxon>
        <taxon>rosids</taxon>
        <taxon>fabids</taxon>
        <taxon>Fabales</taxon>
        <taxon>Fabaceae</taxon>
        <taxon>Papilionoideae</taxon>
        <taxon>50 kb inversion clade</taxon>
        <taxon>NPAAA clade</taxon>
        <taxon>indigoferoid/millettioid clade</taxon>
        <taxon>Phaseoleae</taxon>
        <taxon>Mucuna</taxon>
    </lineage>
</organism>
<dbReference type="GO" id="GO:0004519">
    <property type="term" value="F:endonuclease activity"/>
    <property type="evidence" value="ECO:0007669"/>
    <property type="project" value="UniProtKB-KW"/>
</dbReference>
<dbReference type="Proteomes" id="UP000257109">
    <property type="component" value="Unassembled WGS sequence"/>
</dbReference>
<keyword evidence="1" id="KW-0808">Transferase</keyword>
<keyword evidence="3" id="KW-0540">Nuclease</keyword>
<comment type="caution">
    <text evidence="8">The sequence shown here is derived from an EMBL/GenBank/DDBJ whole genome shotgun (WGS) entry which is preliminary data.</text>
</comment>
<evidence type="ECO:0000256" key="1">
    <source>
        <dbReference type="ARBA" id="ARBA00022679"/>
    </source>
</evidence>
<dbReference type="Pfam" id="PF17917">
    <property type="entry name" value="RT_RNaseH"/>
    <property type="match status" value="1"/>
</dbReference>
<protein>
    <submittedName>
        <fullName evidence="8">Retrovirus-related Pol polyprotein from transposon 17.6</fullName>
    </submittedName>
</protein>
<dbReference type="AlphaFoldDB" id="A0A371FXE7"/>
<name>A0A371FXE7_MUCPR</name>
<keyword evidence="6" id="KW-0695">RNA-directed DNA polymerase</keyword>
<dbReference type="InterPro" id="IPR043502">
    <property type="entry name" value="DNA/RNA_pol_sf"/>
</dbReference>
<keyword evidence="4" id="KW-0255">Endonuclease</keyword>
<dbReference type="CDD" id="cd09274">
    <property type="entry name" value="RNase_HI_RT_Ty3"/>
    <property type="match status" value="1"/>
</dbReference>
<keyword evidence="5" id="KW-0378">Hydrolase</keyword>
<keyword evidence="9" id="KW-1185">Reference proteome</keyword>
<evidence type="ECO:0000256" key="3">
    <source>
        <dbReference type="ARBA" id="ARBA00022722"/>
    </source>
</evidence>
<evidence type="ECO:0000256" key="6">
    <source>
        <dbReference type="ARBA" id="ARBA00022918"/>
    </source>
</evidence>
<evidence type="ECO:0000256" key="5">
    <source>
        <dbReference type="ARBA" id="ARBA00022801"/>
    </source>
</evidence>
<evidence type="ECO:0000313" key="9">
    <source>
        <dbReference type="Proteomes" id="UP000257109"/>
    </source>
</evidence>
<evidence type="ECO:0000256" key="4">
    <source>
        <dbReference type="ARBA" id="ARBA00022759"/>
    </source>
</evidence>
<evidence type="ECO:0000256" key="2">
    <source>
        <dbReference type="ARBA" id="ARBA00022695"/>
    </source>
</evidence>
<feature type="non-terminal residue" evidence="8">
    <location>
        <position position="1"/>
    </location>
</feature>
<sequence length="310" mass="35741">MVTKGIVLGHLILARGIKVDKAKVDVISSLSNPTSMWENFSKIALPLSKLLQNDIDFVFNQPCEDDFQELKKRLMLAPIFQVPNWEYLFELMCDTSNSTLEAVLGQRVGKQPHVIAYTSRTMNLAQVNYTTTKKELLAIVFALDKFRSYLLDSKIIVFFDHATLKFLLKKSDTKLRLIWWMLLLQEFNVEIRDKKSAENAVADYLSRLEREVDPLLIRDEFSDEQILQMMHAIPWYADICNFLVSSMYPQGASRADKEKLESDAKYYIWDDPCIPESEIQSVLHFCHLVVGGGHYGSDRKAWKLLDSGLY</sequence>
<dbReference type="InterPro" id="IPR041373">
    <property type="entry name" value="RT_RNaseH"/>
</dbReference>
<dbReference type="PANTHER" id="PTHR34072">
    <property type="entry name" value="ENZYMATIC POLYPROTEIN-RELATED"/>
    <property type="match status" value="1"/>
</dbReference>
<dbReference type="FunFam" id="3.10.20.370:FF:000001">
    <property type="entry name" value="Retrovirus-related Pol polyprotein from transposon 17.6-like protein"/>
    <property type="match status" value="1"/>
</dbReference>
<accession>A0A371FXE7</accession>
<dbReference type="OrthoDB" id="10055717at2759"/>